<keyword evidence="4" id="KW-0963">Cytoplasm</keyword>
<dbReference type="STRING" id="643674.PAEH1_05115"/>
<dbReference type="PIRSF" id="PIRSF006305">
    <property type="entry name" value="Maf"/>
    <property type="match status" value="1"/>
</dbReference>
<dbReference type="HAMAP" id="MF_00528">
    <property type="entry name" value="Maf"/>
    <property type="match status" value="1"/>
</dbReference>
<dbReference type="AlphaFoldDB" id="A0A1U9JZ91"/>
<dbReference type="PANTHER" id="PTHR43213:SF5">
    <property type="entry name" value="BIFUNCTIONAL DTTP_UTP PYROPHOSPHATASE_METHYLTRANSFERASE PROTEIN-RELATED"/>
    <property type="match status" value="1"/>
</dbReference>
<dbReference type="EC" id="3.6.1.-" evidence="4"/>
<comment type="similarity">
    <text evidence="4">Belongs to the Maf family. YceF subfamily.</text>
</comment>
<evidence type="ECO:0000313" key="5">
    <source>
        <dbReference type="EMBL" id="AQS51110.1"/>
    </source>
</evidence>
<feature type="site" description="Important for substrate specificity" evidence="4">
    <location>
        <position position="69"/>
    </location>
</feature>
<comment type="function">
    <text evidence="4">Nucleoside triphosphate pyrophosphatase that hydrolyzes 7-methyl-GTP (m(7)GTP). May have a dual role in cell division arrest and in preventing the incorporation of modified nucleotides into cellular nucleic acids.</text>
</comment>
<dbReference type="Pfam" id="PF02545">
    <property type="entry name" value="Maf"/>
    <property type="match status" value="1"/>
</dbReference>
<evidence type="ECO:0000256" key="4">
    <source>
        <dbReference type="HAMAP-Rule" id="MF_00528"/>
    </source>
</evidence>
<dbReference type="GO" id="GO:0009117">
    <property type="term" value="P:nucleotide metabolic process"/>
    <property type="evidence" value="ECO:0007669"/>
    <property type="project" value="UniProtKB-KW"/>
</dbReference>
<comment type="subcellular location">
    <subcellularLocation>
        <location evidence="4">Cytoplasm</location>
    </subcellularLocation>
</comment>
<evidence type="ECO:0000256" key="3">
    <source>
        <dbReference type="ARBA" id="ARBA00023080"/>
    </source>
</evidence>
<proteinExistence type="inferred from homology"/>
<evidence type="ECO:0000256" key="2">
    <source>
        <dbReference type="ARBA" id="ARBA00022801"/>
    </source>
</evidence>
<feature type="site" description="Important for substrate specificity" evidence="4">
    <location>
        <position position="151"/>
    </location>
</feature>
<evidence type="ECO:0000256" key="1">
    <source>
        <dbReference type="ARBA" id="ARBA00001968"/>
    </source>
</evidence>
<gene>
    <name evidence="5" type="ORF">PAEH1_05115</name>
</gene>
<dbReference type="PANTHER" id="PTHR43213">
    <property type="entry name" value="BIFUNCTIONAL DTTP/UTP PYROPHOSPHATASE/METHYLTRANSFERASE PROTEIN-RELATED"/>
    <property type="match status" value="1"/>
</dbReference>
<dbReference type="NCBIfam" id="TIGR00172">
    <property type="entry name" value="maf"/>
    <property type="match status" value="1"/>
</dbReference>
<feature type="active site" description="Proton acceptor" evidence="4">
    <location>
        <position position="68"/>
    </location>
</feature>
<dbReference type="Proteomes" id="UP000189369">
    <property type="component" value="Chromosome"/>
</dbReference>
<accession>A0A1U9JZ91</accession>
<dbReference type="CDD" id="cd00555">
    <property type="entry name" value="Maf"/>
    <property type="match status" value="1"/>
</dbReference>
<comment type="cofactor">
    <cofactor evidence="1 4">
        <name>a divalent metal cation</name>
        <dbReference type="ChEBI" id="CHEBI:60240"/>
    </cofactor>
</comment>
<dbReference type="SUPFAM" id="SSF52972">
    <property type="entry name" value="ITPase-like"/>
    <property type="match status" value="1"/>
</dbReference>
<evidence type="ECO:0000313" key="6">
    <source>
        <dbReference type="Proteomes" id="UP000189369"/>
    </source>
</evidence>
<dbReference type="Gene3D" id="3.90.950.10">
    <property type="match status" value="1"/>
</dbReference>
<reference evidence="5 6" key="1">
    <citation type="submission" date="2017-01" db="EMBL/GenBank/DDBJ databases">
        <title>Complete Genome Sequence of Paenalcaligenes hominis, Isolated from a paraplegic Patient with neurogenic bladder.</title>
        <authorList>
            <person name="Mukhopadhyay R."/>
            <person name="Joaquin J."/>
            <person name="Hogue R."/>
            <person name="Kilaru A."/>
            <person name="Jospin G."/>
            <person name="Mars K."/>
            <person name="Eisen J.A."/>
            <person name="Chaturvedi V."/>
        </authorList>
    </citation>
    <scope>NUCLEOTIDE SEQUENCE [LARGE SCALE GENOMIC DNA]</scope>
    <source>
        <strain evidence="5 6">15S00501</strain>
    </source>
</reference>
<comment type="caution">
    <text evidence="4">Lacks conserved residue(s) required for the propagation of feature annotation.</text>
</comment>
<comment type="catalytic activity">
    <reaction evidence="4">
        <text>N(7)-methyl-GTP + H2O = N(7)-methyl-GMP + diphosphate + H(+)</text>
        <dbReference type="Rhea" id="RHEA:58744"/>
        <dbReference type="ChEBI" id="CHEBI:15377"/>
        <dbReference type="ChEBI" id="CHEBI:15378"/>
        <dbReference type="ChEBI" id="CHEBI:33019"/>
        <dbReference type="ChEBI" id="CHEBI:58285"/>
        <dbReference type="ChEBI" id="CHEBI:87133"/>
    </reaction>
</comment>
<sequence length="199" mass="21795">MRLILASSSVYRRQLLERLCLPFEVLAPDVDESPFPNEHPKQLALRLAIAKAQAIASMHPDAIVIGSDQVAALGSQSLGKPGNHPQAVAQLKQLQGQTVVFHTALCVAQNTQFHTVNVETICRFRTLSDQEIENYLAFEQPYDTAGSAKAESLGISLMQSMQSNDPTAIIGLPLIELARLLRERGVNPLLTPIALRTYD</sequence>
<dbReference type="InterPro" id="IPR029001">
    <property type="entry name" value="ITPase-like_fam"/>
</dbReference>
<dbReference type="OrthoDB" id="9813694at2"/>
<dbReference type="GO" id="GO:0047429">
    <property type="term" value="F:nucleoside triphosphate diphosphatase activity"/>
    <property type="evidence" value="ECO:0007669"/>
    <property type="project" value="InterPro"/>
</dbReference>
<feature type="site" description="Important for substrate specificity" evidence="4">
    <location>
        <position position="11"/>
    </location>
</feature>
<dbReference type="InterPro" id="IPR003697">
    <property type="entry name" value="Maf-like"/>
</dbReference>
<dbReference type="GO" id="GO:0005737">
    <property type="term" value="C:cytoplasm"/>
    <property type="evidence" value="ECO:0007669"/>
    <property type="project" value="UniProtKB-SubCell"/>
</dbReference>
<name>A0A1U9JZ91_9BURK</name>
<dbReference type="EMBL" id="CP019697">
    <property type="protein sequence ID" value="AQS51110.1"/>
    <property type="molecule type" value="Genomic_DNA"/>
</dbReference>
<dbReference type="KEGG" id="phn:PAEH1_05115"/>
<keyword evidence="2 4" id="KW-0378">Hydrolase</keyword>
<organism evidence="5 6">
    <name type="scientific">Paenalcaligenes hominis</name>
    <dbReference type="NCBI Taxonomy" id="643674"/>
    <lineage>
        <taxon>Bacteria</taxon>
        <taxon>Pseudomonadati</taxon>
        <taxon>Pseudomonadota</taxon>
        <taxon>Betaproteobacteria</taxon>
        <taxon>Burkholderiales</taxon>
        <taxon>Alcaligenaceae</taxon>
        <taxon>Paenalcaligenes</taxon>
    </lineage>
</organism>
<keyword evidence="3 4" id="KW-0546">Nucleotide metabolism</keyword>
<protein>
    <recommendedName>
        <fullName evidence="4">7-methyl-GTP pyrophosphatase</fullName>
        <shortName evidence="4">m(7)GTP pyrophosphatase</shortName>
        <ecNumber evidence="4">3.6.1.-</ecNumber>
    </recommendedName>
</protein>